<dbReference type="VEuPathDB" id="TriTrypDB:C3747_447g5"/>
<sequence>MIRLLSRQYIFVLFLRPTLYRIGAISFVPQKRGLISSKALWTHPTRRSENNFLLILNGNHLFCVSRNWWRQSTLSLVFNFPPSQNQLHLQYIVPPLLPHQYFMFARGQHFTPNRFFPLSYVEKCLGNLTERAKPLATYRSLLTIPIDEVIDTLDKECGLSYESEHEKFISRVREVQNRFGNWTEDKFHGVYRLIENDESKRGETFV</sequence>
<evidence type="ECO:0000313" key="1">
    <source>
        <dbReference type="EMBL" id="PWU88044.1"/>
    </source>
</evidence>
<proteinExistence type="predicted"/>
<dbReference type="VEuPathDB" id="TriTrypDB:TcCLB.508879.20"/>
<accession>A0A2V2UVH2</accession>
<protein>
    <submittedName>
        <fullName evidence="1">Uncharacterized protein</fullName>
    </submittedName>
</protein>
<dbReference type="VEuPathDB" id="TriTrypDB:TcG_03141"/>
<dbReference type="AlphaFoldDB" id="A0A2V2UVH2"/>
<dbReference type="VEuPathDB" id="TriTrypDB:TCDM_01280"/>
<dbReference type="VEuPathDB" id="TriTrypDB:ECC02_004640"/>
<dbReference type="VEuPathDB" id="TriTrypDB:TcCL_NonESM00840"/>
<dbReference type="VEuPathDB" id="TriTrypDB:Tc_MARK_1034"/>
<reference evidence="1 2" key="1">
    <citation type="journal article" date="2018" name="Microb. Genom.">
        <title>Expanding an expanded genome: long-read sequencing of Trypanosoma cruzi.</title>
        <authorList>
            <person name="Berna L."/>
            <person name="Rodriguez M."/>
            <person name="Chiribao M.L."/>
            <person name="Parodi-Talice A."/>
            <person name="Pita S."/>
            <person name="Rijo G."/>
            <person name="Alvarez-Valin F."/>
            <person name="Robello C."/>
        </authorList>
    </citation>
    <scope>NUCLEOTIDE SEQUENCE [LARGE SCALE GENOMIC DNA]</scope>
    <source>
        <strain evidence="1 2">TCC</strain>
    </source>
</reference>
<dbReference type="EMBL" id="PRFC01000447">
    <property type="protein sequence ID" value="PWU88044.1"/>
    <property type="molecule type" value="Genomic_DNA"/>
</dbReference>
<dbReference type="VEuPathDB" id="TriTrypDB:C4B63_8g32"/>
<dbReference type="VEuPathDB" id="TriTrypDB:BCY84_13431"/>
<comment type="caution">
    <text evidence="1">The sequence shown here is derived from an EMBL/GenBank/DDBJ whole genome shotgun (WGS) entry which is preliminary data.</text>
</comment>
<dbReference type="VEuPathDB" id="TriTrypDB:TcBrA4_0106440"/>
<dbReference type="Proteomes" id="UP000246078">
    <property type="component" value="Unassembled WGS sequence"/>
</dbReference>
<gene>
    <name evidence="1" type="ORF">C3747_447g5</name>
</gene>
<organism evidence="1 2">
    <name type="scientific">Trypanosoma cruzi</name>
    <dbReference type="NCBI Taxonomy" id="5693"/>
    <lineage>
        <taxon>Eukaryota</taxon>
        <taxon>Discoba</taxon>
        <taxon>Euglenozoa</taxon>
        <taxon>Kinetoplastea</taxon>
        <taxon>Metakinetoplastina</taxon>
        <taxon>Trypanosomatida</taxon>
        <taxon>Trypanosomatidae</taxon>
        <taxon>Trypanosoma</taxon>
        <taxon>Schizotrypanum</taxon>
    </lineage>
</organism>
<name>A0A2V2UVH2_TRYCR</name>
<evidence type="ECO:0000313" key="2">
    <source>
        <dbReference type="Proteomes" id="UP000246078"/>
    </source>
</evidence>
<dbReference type="VEuPathDB" id="TriTrypDB:TCSYLVIO_002313"/>